<evidence type="ECO:0000259" key="1">
    <source>
        <dbReference type="Pfam" id="PF01863"/>
    </source>
</evidence>
<dbReference type="AlphaFoldDB" id="A0A0B0EG21"/>
<accession>A0A0B0EG21</accession>
<dbReference type="EMBL" id="JRYO01000154">
    <property type="protein sequence ID" value="KHE92037.1"/>
    <property type="molecule type" value="Genomic_DNA"/>
</dbReference>
<dbReference type="Gene3D" id="3.30.2010.10">
    <property type="entry name" value="Metalloproteases ('zincins'), catalytic domain"/>
    <property type="match status" value="1"/>
</dbReference>
<name>A0A0B0EG21_9BACT</name>
<dbReference type="Proteomes" id="UP000030652">
    <property type="component" value="Unassembled WGS sequence"/>
</dbReference>
<dbReference type="Pfam" id="PF01863">
    <property type="entry name" value="YgjP-like"/>
    <property type="match status" value="1"/>
</dbReference>
<dbReference type="InterPro" id="IPR002725">
    <property type="entry name" value="YgjP-like_metallopeptidase"/>
</dbReference>
<organism evidence="2 3">
    <name type="scientific">Candidatus Scalindua brodae</name>
    <dbReference type="NCBI Taxonomy" id="237368"/>
    <lineage>
        <taxon>Bacteria</taxon>
        <taxon>Pseudomonadati</taxon>
        <taxon>Planctomycetota</taxon>
        <taxon>Candidatus Brocadiia</taxon>
        <taxon>Candidatus Brocadiales</taxon>
        <taxon>Candidatus Scalinduaceae</taxon>
        <taxon>Candidatus Scalindua</taxon>
    </lineage>
</organism>
<dbReference type="eggNOG" id="COG1451">
    <property type="taxonomic scope" value="Bacteria"/>
</dbReference>
<dbReference type="InterPro" id="IPR053136">
    <property type="entry name" value="UTP_pyrophosphatase-like"/>
</dbReference>
<proteinExistence type="predicted"/>
<reference evidence="2 3" key="1">
    <citation type="submission" date="2014-10" db="EMBL/GenBank/DDBJ databases">
        <title>Draft genome of anammox bacterium scalindua brodae, obtained using differential coverage binning of sequence data from two enrichment reactors.</title>
        <authorList>
            <person name="Speth D.R."/>
            <person name="Russ L."/>
            <person name="Kartal B."/>
            <person name="Op den Camp H.J."/>
            <person name="Dutilh B.E."/>
            <person name="Jetten M.S."/>
        </authorList>
    </citation>
    <scope>NUCLEOTIDE SEQUENCE [LARGE SCALE GENOMIC DNA]</scope>
    <source>
        <strain evidence="2">RU1</strain>
    </source>
</reference>
<feature type="domain" description="YgjP-like metallopeptidase" evidence="1">
    <location>
        <begin position="17"/>
        <end position="221"/>
    </location>
</feature>
<sequence length="227" mass="26966">MNIEGVEIKIEKTDRRKTASIFIERDGSVRVLAPVSSSDETVEKVVRSKQYQIFTKLAKWQELNQGKVNRQFVNGQSFLYFGRNYRLSIVDKQEVPLKLSRGYLTIDRNELDKAKKIFKLFYKEKALKKIAERLKLIEEKFQQKPASIKVMELQNRWASWTPKHGLNFHWKCAMAPIPVIDYIISHEMVHLKYPNHSPEFWNELDKKMPNYKEYENWLKQNGVKMTI</sequence>
<comment type="caution">
    <text evidence="2">The sequence shown here is derived from an EMBL/GenBank/DDBJ whole genome shotgun (WGS) entry which is preliminary data.</text>
</comment>
<evidence type="ECO:0000313" key="3">
    <source>
        <dbReference type="Proteomes" id="UP000030652"/>
    </source>
</evidence>
<dbReference type="PANTHER" id="PTHR30399:SF1">
    <property type="entry name" value="UTP PYROPHOSPHATASE"/>
    <property type="match status" value="1"/>
</dbReference>
<evidence type="ECO:0000313" key="2">
    <source>
        <dbReference type="EMBL" id="KHE92037.1"/>
    </source>
</evidence>
<protein>
    <recommendedName>
        <fullName evidence="1">YgjP-like metallopeptidase domain-containing protein</fullName>
    </recommendedName>
</protein>
<dbReference type="PANTHER" id="PTHR30399">
    <property type="entry name" value="UNCHARACTERIZED PROTEIN YGJP"/>
    <property type="match status" value="1"/>
</dbReference>
<gene>
    <name evidence="2" type="ORF">SCABRO_02208</name>
</gene>
<dbReference type="CDD" id="cd07344">
    <property type="entry name" value="M48_yhfN_like"/>
    <property type="match status" value="1"/>
</dbReference>